<sequence length="679" mass="75822">MDSSGASSTPPSPRSAPGSSARPIRGSSQPSRQPPAPSPELADRFADWKAVSEQRDFYDERDCLDTSYNLVFCKPGERTEDDVVIFDYSLDPDCLNHADGNTPVEEGSPSSGHFSADGDIFFQMPKNEFIESRQFGQIINPIKEPLPIRSRGPRLGIIDFAQCYDTHDDNLLNLMGEKLGLERDGETDFRGTYLQRVPTLPGHGRFRTGISLRAPLKRPTEASGHGSSGDRFVLFVSFPYFGRSNEEFILSPENESVTLLDFKSLGAHSSDPEGEGGDIRKILVHQARYMIFDNYTMATFRSKEDSTKDRVPLHPFQERIGAFRAIVHMIANHADSELWALEKLQVSLCKLEEAIDQTISDAEINEDDQGIKEKQKRVRDLLTSLNTLSASFFATISVAKRQIAILQDLHSLFLTSYRTKTKDYEKGYQLRRNPFHRKAAPIPILSEHPEQICPDTLDTIDEVVREKKSFIEEVKELVQNMDIRRKILSAFLKSDQAKSAPTEKTAQETTSADIVTKTQGVIEQTQAELVQQGRTLTSFTIVTTAFLPLSFCTSFYGMQTVREFGGKSAQLSLGKFWKPTGPIFGVVLLVTLLFIAWKRPWAISFRSRVWGERSKPEDIESGGSSTPGPRALSQADTWAPPLGLPWLPVNQPPPPSGLPMPPSGLFRPLPYLIPWPPSG</sequence>
<evidence type="ECO:0000256" key="6">
    <source>
        <dbReference type="SAM" id="Phobius"/>
    </source>
</evidence>
<keyword evidence="8" id="KW-1185">Reference proteome</keyword>
<evidence type="ECO:0000313" key="7">
    <source>
        <dbReference type="EMBL" id="PUU82945.1"/>
    </source>
</evidence>
<evidence type="ECO:0000256" key="2">
    <source>
        <dbReference type="ARBA" id="ARBA00022692"/>
    </source>
</evidence>
<feature type="compositionally biased region" description="Pro residues" evidence="5">
    <location>
        <begin position="650"/>
        <end position="661"/>
    </location>
</feature>
<evidence type="ECO:0000256" key="5">
    <source>
        <dbReference type="SAM" id="MobiDB-lite"/>
    </source>
</evidence>
<organism evidence="7 8">
    <name type="scientific">Tuber borchii</name>
    <name type="common">White truffle</name>
    <dbReference type="NCBI Taxonomy" id="42251"/>
    <lineage>
        <taxon>Eukaryota</taxon>
        <taxon>Fungi</taxon>
        <taxon>Dikarya</taxon>
        <taxon>Ascomycota</taxon>
        <taxon>Pezizomycotina</taxon>
        <taxon>Pezizomycetes</taxon>
        <taxon>Pezizales</taxon>
        <taxon>Tuberaceae</taxon>
        <taxon>Tuber</taxon>
    </lineage>
</organism>
<comment type="caution">
    <text evidence="7">The sequence shown here is derived from an EMBL/GenBank/DDBJ whole genome shotgun (WGS) entry which is preliminary data.</text>
</comment>
<proteinExistence type="predicted"/>
<evidence type="ECO:0000256" key="1">
    <source>
        <dbReference type="ARBA" id="ARBA00004141"/>
    </source>
</evidence>
<dbReference type="SUPFAM" id="SSF144083">
    <property type="entry name" value="Magnesium transport protein CorA, transmembrane region"/>
    <property type="match status" value="1"/>
</dbReference>
<keyword evidence="2 6" id="KW-0812">Transmembrane</keyword>
<evidence type="ECO:0000256" key="4">
    <source>
        <dbReference type="ARBA" id="ARBA00023136"/>
    </source>
</evidence>
<feature type="region of interest" description="Disordered" evidence="5">
    <location>
        <begin position="1"/>
        <end position="42"/>
    </location>
</feature>
<feature type="region of interest" description="Disordered" evidence="5">
    <location>
        <begin position="614"/>
        <end position="661"/>
    </location>
</feature>
<dbReference type="OrthoDB" id="3231000at2759"/>
<accession>A0A2T7A5K0</accession>
<reference evidence="7 8" key="1">
    <citation type="submission" date="2017-04" db="EMBL/GenBank/DDBJ databases">
        <title>Draft genome sequence of Tuber borchii Vittad., a whitish edible truffle.</title>
        <authorList>
            <consortium name="DOE Joint Genome Institute"/>
            <person name="Murat C."/>
            <person name="Kuo A."/>
            <person name="Barry K.W."/>
            <person name="Clum A."/>
            <person name="Dockter R.B."/>
            <person name="Fauchery L."/>
            <person name="Iotti M."/>
            <person name="Kohler A."/>
            <person name="Labutti K."/>
            <person name="Lindquist E.A."/>
            <person name="Lipzen A."/>
            <person name="Ohm R.A."/>
            <person name="Wang M."/>
            <person name="Grigoriev I.V."/>
            <person name="Zambonelli A."/>
            <person name="Martin F.M."/>
        </authorList>
    </citation>
    <scope>NUCLEOTIDE SEQUENCE [LARGE SCALE GENOMIC DNA]</scope>
    <source>
        <strain evidence="7 8">Tbo3840</strain>
    </source>
</reference>
<evidence type="ECO:0008006" key="9">
    <source>
        <dbReference type="Google" id="ProtNLM"/>
    </source>
</evidence>
<feature type="transmembrane region" description="Helical" evidence="6">
    <location>
        <begin position="576"/>
        <end position="597"/>
    </location>
</feature>
<dbReference type="Gene3D" id="1.20.58.340">
    <property type="entry name" value="Magnesium transport protein CorA, transmembrane region"/>
    <property type="match status" value="1"/>
</dbReference>
<dbReference type="GO" id="GO:0016020">
    <property type="term" value="C:membrane"/>
    <property type="evidence" value="ECO:0007669"/>
    <property type="project" value="UniProtKB-SubCell"/>
</dbReference>
<feature type="compositionally biased region" description="Low complexity" evidence="5">
    <location>
        <begin position="1"/>
        <end position="31"/>
    </location>
</feature>
<gene>
    <name evidence="7" type="ORF">B9Z19DRAFT_965998</name>
</gene>
<keyword evidence="4 6" id="KW-0472">Membrane</keyword>
<dbReference type="EMBL" id="NESQ01000019">
    <property type="protein sequence ID" value="PUU82945.1"/>
    <property type="molecule type" value="Genomic_DNA"/>
</dbReference>
<name>A0A2T7A5K0_TUBBO</name>
<evidence type="ECO:0000256" key="3">
    <source>
        <dbReference type="ARBA" id="ARBA00022989"/>
    </source>
</evidence>
<comment type="subcellular location">
    <subcellularLocation>
        <location evidence="1">Membrane</location>
        <topology evidence="1">Multi-pass membrane protein</topology>
    </subcellularLocation>
</comment>
<dbReference type="AlphaFoldDB" id="A0A2T7A5K0"/>
<evidence type="ECO:0000313" key="8">
    <source>
        <dbReference type="Proteomes" id="UP000244722"/>
    </source>
</evidence>
<keyword evidence="3 6" id="KW-1133">Transmembrane helix</keyword>
<dbReference type="Proteomes" id="UP000244722">
    <property type="component" value="Unassembled WGS sequence"/>
</dbReference>
<dbReference type="InterPro" id="IPR045863">
    <property type="entry name" value="CorA_TM1_TM2"/>
</dbReference>
<protein>
    <recommendedName>
        <fullName evidence="9">Cora-like Mg2+ transporter protein-domain-containing protein</fullName>
    </recommendedName>
</protein>
<dbReference type="STRING" id="42251.A0A2T7A5K0"/>